<dbReference type="InterPro" id="IPR036890">
    <property type="entry name" value="HATPase_C_sf"/>
</dbReference>
<organism evidence="2 3">
    <name type="scientific">Orientia tsutsugamushi</name>
    <name type="common">Rickettsia tsutsugamushi</name>
    <dbReference type="NCBI Taxonomy" id="784"/>
    <lineage>
        <taxon>Bacteria</taxon>
        <taxon>Pseudomonadati</taxon>
        <taxon>Pseudomonadota</taxon>
        <taxon>Alphaproteobacteria</taxon>
        <taxon>Rickettsiales</taxon>
        <taxon>Rickettsiaceae</taxon>
        <taxon>Rickettsieae</taxon>
        <taxon>Orientia</taxon>
    </lineage>
</organism>
<feature type="domain" description="Histidine kinase" evidence="1">
    <location>
        <begin position="132"/>
        <end position="311"/>
    </location>
</feature>
<dbReference type="InterPro" id="IPR003594">
    <property type="entry name" value="HATPase_dom"/>
</dbReference>
<keyword evidence="2" id="KW-0067">ATP-binding</keyword>
<keyword evidence="2" id="KW-0547">Nucleotide-binding</keyword>
<dbReference type="PANTHER" id="PTHR45530">
    <property type="entry name" value="SENSORY TRANSDUCTION HISTIDINE KINASE"/>
    <property type="match status" value="1"/>
</dbReference>
<protein>
    <submittedName>
        <fullName evidence="2">ATP-binding protein</fullName>
    </submittedName>
</protein>
<dbReference type="GeneID" id="89460338"/>
<dbReference type="AlphaFoldDB" id="A0A2U3R027"/>
<dbReference type="Gene3D" id="3.30.565.10">
    <property type="entry name" value="Histidine kinase-like ATPase, C-terminal domain"/>
    <property type="match status" value="1"/>
</dbReference>
<evidence type="ECO:0000259" key="1">
    <source>
        <dbReference type="PROSITE" id="PS50109"/>
    </source>
</evidence>
<reference evidence="3" key="1">
    <citation type="submission" date="2018-03" db="EMBL/GenBank/DDBJ databases">
        <authorList>
            <person name="Batty M. E."/>
            <person name="Batty M E."/>
        </authorList>
    </citation>
    <scope>NUCLEOTIDE SEQUENCE [LARGE SCALE GENOMIC DNA]</scope>
</reference>
<dbReference type="GO" id="GO:0005524">
    <property type="term" value="F:ATP binding"/>
    <property type="evidence" value="ECO:0007669"/>
    <property type="project" value="UniProtKB-KW"/>
</dbReference>
<dbReference type="RefSeq" id="WP_231967009.1">
    <property type="nucleotide sequence ID" value="NZ_LS398552.1"/>
</dbReference>
<dbReference type="SUPFAM" id="SSF55874">
    <property type="entry name" value="ATPase domain of HSP90 chaperone/DNA topoisomerase II/histidine kinase"/>
    <property type="match status" value="1"/>
</dbReference>
<sequence>MKNKKKNINTTKDISQDVWTIHIPPIPAKLVSTAKERNIYLCTENVNEDKYIGMKIKLQQAEDYLEEAESMKQYCIDLIQKIKYTFDLTTAKIKDLADDLLCWQNDFKEKEYKPTSVARILNYAANLQDYCNRIVYSLRGQIELQNVHSKKFSIQKLLKDTISSLKEMAEDREILLSYNVQDNINDIVIGDSFLLQTILSQLISGAIRVNKSCQVDVIVSLFTSPYRKVNEKDRILRFIVRDNGKGISQDKLQEINAKFSDLNSALEYPEILNSSLEFTNYIVNKLSGKLEIKSEANKCTAIYQYNLIKTYGSIL</sequence>
<proteinExistence type="predicted"/>
<name>A0A2U3R027_ORITS</name>
<gene>
    <name evidence="2" type="primary">mrp</name>
    <name evidence="2" type="ORF">UT76HP_00944</name>
</gene>
<dbReference type="EMBL" id="LS398552">
    <property type="protein sequence ID" value="SPR06547.1"/>
    <property type="molecule type" value="Genomic_DNA"/>
</dbReference>
<dbReference type="PROSITE" id="PS50109">
    <property type="entry name" value="HIS_KIN"/>
    <property type="match status" value="1"/>
</dbReference>
<dbReference type="InterPro" id="IPR005467">
    <property type="entry name" value="His_kinase_dom"/>
</dbReference>
<dbReference type="Proteomes" id="UP000244943">
    <property type="component" value="Chromosome I"/>
</dbReference>
<dbReference type="PANTHER" id="PTHR45530:SF3">
    <property type="entry name" value="TWO-COMPONENT SYSTEM NARL FAMILY SENSOR HISTIDINE KINASE BARA"/>
    <property type="match status" value="1"/>
</dbReference>
<dbReference type="Pfam" id="PF02518">
    <property type="entry name" value="HATPase_c"/>
    <property type="match status" value="1"/>
</dbReference>
<accession>A0A2U3R027</accession>
<evidence type="ECO:0000313" key="3">
    <source>
        <dbReference type="Proteomes" id="UP000244943"/>
    </source>
</evidence>
<evidence type="ECO:0000313" key="2">
    <source>
        <dbReference type="EMBL" id="SPR06547.1"/>
    </source>
</evidence>